<keyword evidence="4" id="KW-1185">Reference proteome</keyword>
<feature type="coiled-coil region" evidence="1">
    <location>
        <begin position="70"/>
        <end position="119"/>
    </location>
</feature>
<protein>
    <submittedName>
        <fullName evidence="3">Uncharacterized protein</fullName>
    </submittedName>
</protein>
<evidence type="ECO:0000256" key="1">
    <source>
        <dbReference type="SAM" id="Coils"/>
    </source>
</evidence>
<sequence length="278" mass="32421">MKWIKWTTVGMLMIFALVSLCSFALWYYPKWFKHSSELDAGVVTGIVSIVVLVGTIGVTIAVNTQTQRMALKMNQENQQLQLKINQESQQLQLKLSQENQQLQLKIQEMNIEAMRFQARATLRDEVLKQRFPAYRNFLEILDDFGVLLVSIFNNINNTEISIEEESDWITMYKKIITALDLERNNGCFYYSSDTWMEIQHLITNARCLRDRFFDVIEVDGESYNRFKKDNTSESKELITNIKNLIDKALETANFIAEEFTLDEIEQDIGSLKSHEIDM</sequence>
<evidence type="ECO:0000313" key="4">
    <source>
        <dbReference type="Proteomes" id="UP000294746"/>
    </source>
</evidence>
<feature type="transmembrane region" description="Helical" evidence="2">
    <location>
        <begin position="7"/>
        <end position="28"/>
    </location>
</feature>
<evidence type="ECO:0000313" key="3">
    <source>
        <dbReference type="EMBL" id="TCP68265.1"/>
    </source>
</evidence>
<evidence type="ECO:0000256" key="2">
    <source>
        <dbReference type="SAM" id="Phobius"/>
    </source>
</evidence>
<feature type="transmembrane region" description="Helical" evidence="2">
    <location>
        <begin position="40"/>
        <end position="62"/>
    </location>
</feature>
<dbReference type="Proteomes" id="UP000294746">
    <property type="component" value="Unassembled WGS sequence"/>
</dbReference>
<gene>
    <name evidence="3" type="ORF">EDD57_1183</name>
</gene>
<dbReference type="AlphaFoldDB" id="A0A4R2SAM5"/>
<keyword evidence="2" id="KW-0812">Transmembrane</keyword>
<keyword evidence="2" id="KW-1133">Transmembrane helix</keyword>
<reference evidence="3 4" key="1">
    <citation type="submission" date="2019-03" db="EMBL/GenBank/DDBJ databases">
        <title>Genomic Encyclopedia of Type Strains, Phase IV (KMG-IV): sequencing the most valuable type-strain genomes for metagenomic binning, comparative biology and taxonomic classification.</title>
        <authorList>
            <person name="Goeker M."/>
        </authorList>
    </citation>
    <scope>NUCLEOTIDE SEQUENCE [LARGE SCALE GENOMIC DNA]</scope>
    <source>
        <strain evidence="3 4">DSM 46831</strain>
    </source>
</reference>
<dbReference type="RefSeq" id="WP_131848812.1">
    <property type="nucleotide sequence ID" value="NZ_SLXV01000018.1"/>
</dbReference>
<keyword evidence="2" id="KW-0472">Membrane</keyword>
<keyword evidence="1" id="KW-0175">Coiled coil</keyword>
<name>A0A4R2SAM5_9BACL</name>
<dbReference type="OrthoDB" id="9840839at2"/>
<proteinExistence type="predicted"/>
<accession>A0A4R2SAM5</accession>
<organism evidence="3 4">
    <name type="scientific">Baia soyae</name>
    <dbReference type="NCBI Taxonomy" id="1544746"/>
    <lineage>
        <taxon>Bacteria</taxon>
        <taxon>Bacillati</taxon>
        <taxon>Bacillota</taxon>
        <taxon>Bacilli</taxon>
        <taxon>Bacillales</taxon>
        <taxon>Thermoactinomycetaceae</taxon>
        <taxon>Baia</taxon>
    </lineage>
</organism>
<comment type="caution">
    <text evidence="3">The sequence shown here is derived from an EMBL/GenBank/DDBJ whole genome shotgun (WGS) entry which is preliminary data.</text>
</comment>
<dbReference type="EMBL" id="SLXV01000018">
    <property type="protein sequence ID" value="TCP68265.1"/>
    <property type="molecule type" value="Genomic_DNA"/>
</dbReference>